<comment type="caution">
    <text evidence="1">The sequence shown here is derived from an EMBL/GenBank/DDBJ whole genome shotgun (WGS) entry which is preliminary data.</text>
</comment>
<reference evidence="1" key="1">
    <citation type="submission" date="2010-08" db="EMBL/GenBank/DDBJ databases">
        <authorList>
            <person name="Harkins D.M."/>
            <person name="Madupu R."/>
            <person name="Durkin A.S."/>
            <person name="Torralba M."/>
            <person name="Methe B."/>
            <person name="Sutton G.G."/>
            <person name="Nelson K.E."/>
        </authorList>
    </citation>
    <scope>NUCLEOTIDE SEQUENCE [LARGE SCALE GENOMIC DNA]</scope>
    <source>
        <strain evidence="1">ATCC 14266</strain>
    </source>
</reference>
<evidence type="ECO:0000313" key="2">
    <source>
        <dbReference type="Proteomes" id="UP000004218"/>
    </source>
</evidence>
<dbReference type="Proteomes" id="UP000004218">
    <property type="component" value="Unassembled WGS sequence"/>
</dbReference>
<protein>
    <submittedName>
        <fullName evidence="1">Uncharacterized protein</fullName>
    </submittedName>
</protein>
<sequence length="51" mass="5870">MGIDLSEKFVGCCFCFLLFRFTCVDASGIPPIFSLKVFPWDFARKTQGFPW</sequence>
<name>E0DIA6_9CORY</name>
<dbReference type="AlphaFoldDB" id="E0DIA6"/>
<dbReference type="EMBL" id="ACSH02000008">
    <property type="protein sequence ID" value="EFM48017.1"/>
    <property type="molecule type" value="Genomic_DNA"/>
</dbReference>
<organism evidence="1 2">
    <name type="scientific">Corynebacterium matruchotii ATCC 14266</name>
    <dbReference type="NCBI Taxonomy" id="553207"/>
    <lineage>
        <taxon>Bacteria</taxon>
        <taxon>Bacillati</taxon>
        <taxon>Actinomycetota</taxon>
        <taxon>Actinomycetes</taxon>
        <taxon>Mycobacteriales</taxon>
        <taxon>Corynebacteriaceae</taxon>
        <taxon>Corynebacterium</taxon>
    </lineage>
</organism>
<keyword evidence="2" id="KW-1185">Reference proteome</keyword>
<gene>
    <name evidence="1" type="ORF">HMPREF0299_5416</name>
</gene>
<evidence type="ECO:0000313" key="1">
    <source>
        <dbReference type="EMBL" id="EFM48017.1"/>
    </source>
</evidence>
<dbReference type="STRING" id="553207.HMPREF0299_5416"/>
<proteinExistence type="predicted"/>
<accession>E0DIA6</accession>